<name>A0A6H1ZXY0_9ZZZZ</name>
<evidence type="ECO:0000256" key="1">
    <source>
        <dbReference type="SAM" id="MobiDB-lite"/>
    </source>
</evidence>
<sequence length="58" mass="6968">MNNTDKVMQLLAKIQTRREIMHEMVRANIKDRDKIKEIESASEEKKPWIKKRVKNDTT</sequence>
<dbReference type="EMBL" id="MT142980">
    <property type="protein sequence ID" value="QJA91331.1"/>
    <property type="molecule type" value="Genomic_DNA"/>
</dbReference>
<reference evidence="2" key="1">
    <citation type="submission" date="2020-03" db="EMBL/GenBank/DDBJ databases">
        <title>The deep terrestrial virosphere.</title>
        <authorList>
            <person name="Holmfeldt K."/>
            <person name="Nilsson E."/>
            <person name="Simone D."/>
            <person name="Lopez-Fernandez M."/>
            <person name="Wu X."/>
            <person name="de Brujin I."/>
            <person name="Lundin D."/>
            <person name="Andersson A."/>
            <person name="Bertilsson S."/>
            <person name="Dopson M."/>
        </authorList>
    </citation>
    <scope>NUCLEOTIDE SEQUENCE</scope>
    <source>
        <strain evidence="3">MM415A01183</strain>
        <strain evidence="4">MM415B03397</strain>
        <strain evidence="2">TM448A03014</strain>
        <strain evidence="5">TM448B02918</strain>
    </source>
</reference>
<feature type="compositionally biased region" description="Basic residues" evidence="1">
    <location>
        <begin position="48"/>
        <end position="58"/>
    </location>
</feature>
<dbReference type="EMBL" id="MT144973">
    <property type="protein sequence ID" value="QJI02074.1"/>
    <property type="molecule type" value="Genomic_DNA"/>
</dbReference>
<gene>
    <name evidence="3" type="ORF">MM415A01183_0005</name>
    <name evidence="4" type="ORF">MM415B03397_0004</name>
    <name evidence="2" type="ORF">TM448A03014_0014</name>
    <name evidence="5" type="ORF">TM448B02918_0004</name>
</gene>
<evidence type="ECO:0000313" key="5">
    <source>
        <dbReference type="EMBL" id="QJI02074.1"/>
    </source>
</evidence>
<organism evidence="2">
    <name type="scientific">viral metagenome</name>
    <dbReference type="NCBI Taxonomy" id="1070528"/>
    <lineage>
        <taxon>unclassified sequences</taxon>
        <taxon>metagenomes</taxon>
        <taxon>organismal metagenomes</taxon>
    </lineage>
</organism>
<dbReference type="EMBL" id="MT142310">
    <property type="protein sequence ID" value="QJA77919.1"/>
    <property type="molecule type" value="Genomic_DNA"/>
</dbReference>
<feature type="region of interest" description="Disordered" evidence="1">
    <location>
        <begin position="38"/>
        <end position="58"/>
    </location>
</feature>
<evidence type="ECO:0000313" key="2">
    <source>
        <dbReference type="EMBL" id="QJA52793.1"/>
    </source>
</evidence>
<dbReference type="EMBL" id="MT144368">
    <property type="protein sequence ID" value="QJA52793.1"/>
    <property type="molecule type" value="Genomic_DNA"/>
</dbReference>
<dbReference type="AlphaFoldDB" id="A0A6H1ZXY0"/>
<protein>
    <submittedName>
        <fullName evidence="2">Uncharacterized protein</fullName>
    </submittedName>
</protein>
<accession>A0A6H1ZXY0</accession>
<evidence type="ECO:0000313" key="3">
    <source>
        <dbReference type="EMBL" id="QJA77919.1"/>
    </source>
</evidence>
<proteinExistence type="predicted"/>
<feature type="compositionally biased region" description="Basic and acidic residues" evidence="1">
    <location>
        <begin position="38"/>
        <end position="47"/>
    </location>
</feature>
<evidence type="ECO:0000313" key="4">
    <source>
        <dbReference type="EMBL" id="QJA91331.1"/>
    </source>
</evidence>